<gene>
    <name evidence="1" type="ORF">RDI58_004055</name>
</gene>
<comment type="caution">
    <text evidence="1">The sequence shown here is derived from an EMBL/GenBank/DDBJ whole genome shotgun (WGS) entry which is preliminary data.</text>
</comment>
<keyword evidence="2" id="KW-1185">Reference proteome</keyword>
<dbReference type="AlphaFoldDB" id="A0AAN8U0W9"/>
<name>A0AAN8U0W9_SOLBU</name>
<dbReference type="EMBL" id="JBANQN010000002">
    <property type="protein sequence ID" value="KAK6796354.1"/>
    <property type="molecule type" value="Genomic_DNA"/>
</dbReference>
<reference evidence="1 2" key="1">
    <citation type="submission" date="2024-02" db="EMBL/GenBank/DDBJ databases">
        <title>de novo genome assembly of Solanum bulbocastanum strain 11H21.</title>
        <authorList>
            <person name="Hosaka A.J."/>
        </authorList>
    </citation>
    <scope>NUCLEOTIDE SEQUENCE [LARGE SCALE GENOMIC DNA]</scope>
    <source>
        <tissue evidence="1">Young leaves</tissue>
    </source>
</reference>
<proteinExistence type="predicted"/>
<dbReference type="Proteomes" id="UP001371456">
    <property type="component" value="Unassembled WGS sequence"/>
</dbReference>
<evidence type="ECO:0000313" key="2">
    <source>
        <dbReference type="Proteomes" id="UP001371456"/>
    </source>
</evidence>
<evidence type="ECO:0000313" key="1">
    <source>
        <dbReference type="EMBL" id="KAK6796354.1"/>
    </source>
</evidence>
<organism evidence="1 2">
    <name type="scientific">Solanum bulbocastanum</name>
    <name type="common">Wild potato</name>
    <dbReference type="NCBI Taxonomy" id="147425"/>
    <lineage>
        <taxon>Eukaryota</taxon>
        <taxon>Viridiplantae</taxon>
        <taxon>Streptophyta</taxon>
        <taxon>Embryophyta</taxon>
        <taxon>Tracheophyta</taxon>
        <taxon>Spermatophyta</taxon>
        <taxon>Magnoliopsida</taxon>
        <taxon>eudicotyledons</taxon>
        <taxon>Gunneridae</taxon>
        <taxon>Pentapetalae</taxon>
        <taxon>asterids</taxon>
        <taxon>lamiids</taxon>
        <taxon>Solanales</taxon>
        <taxon>Solanaceae</taxon>
        <taxon>Solanoideae</taxon>
        <taxon>Solaneae</taxon>
        <taxon>Solanum</taxon>
    </lineage>
</organism>
<sequence length="29" mass="3522">MTGLRDAWRRHKQKIKEKCLIKTVPLRIC</sequence>
<protein>
    <submittedName>
        <fullName evidence="1">Uncharacterized protein</fullName>
    </submittedName>
</protein>
<accession>A0AAN8U0W9</accession>